<evidence type="ECO:0000313" key="7">
    <source>
        <dbReference type="Proteomes" id="UP000252182"/>
    </source>
</evidence>
<gene>
    <name evidence="6" type="ORF">DTO96_101608</name>
</gene>
<evidence type="ECO:0000256" key="1">
    <source>
        <dbReference type="ARBA" id="ARBA00001974"/>
    </source>
</evidence>
<proteinExistence type="predicted"/>
<dbReference type="InterPro" id="IPR036188">
    <property type="entry name" value="FAD/NAD-bd_sf"/>
</dbReference>
<evidence type="ECO:0000313" key="6">
    <source>
        <dbReference type="EMBL" id="AXF85868.1"/>
    </source>
</evidence>
<dbReference type="InterPro" id="IPR055178">
    <property type="entry name" value="RsdA/BaiN/AoA(So)-like_dom"/>
</dbReference>
<comment type="cofactor">
    <cofactor evidence="1">
        <name>FAD</name>
        <dbReference type="ChEBI" id="CHEBI:57692"/>
    </cofactor>
</comment>
<keyword evidence="2" id="KW-0285">Flavoprotein</keyword>
<dbReference type="InterPro" id="IPR004792">
    <property type="entry name" value="BaiN-like"/>
</dbReference>
<accession>A0A345DBY0</accession>
<dbReference type="EMBL" id="CP031124">
    <property type="protein sequence ID" value="AXF85868.1"/>
    <property type="molecule type" value="Genomic_DNA"/>
</dbReference>
<dbReference type="Gene3D" id="1.10.8.260">
    <property type="entry name" value="HI0933 insert domain-like"/>
    <property type="match status" value="1"/>
</dbReference>
<dbReference type="Proteomes" id="UP000252182">
    <property type="component" value="Chromosome"/>
</dbReference>
<dbReference type="Pfam" id="PF22780">
    <property type="entry name" value="HI0933_like_1st"/>
    <property type="match status" value="1"/>
</dbReference>
<keyword evidence="3" id="KW-0274">FAD</keyword>
<dbReference type="AlphaFoldDB" id="A0A345DBY0"/>
<dbReference type="InterPro" id="IPR057661">
    <property type="entry name" value="RsdA/BaiN/AoA(So)_Rossmann"/>
</dbReference>
<evidence type="ECO:0000259" key="5">
    <source>
        <dbReference type="Pfam" id="PF22780"/>
    </source>
</evidence>
<organism evidence="6 7">
    <name type="scientific">Ephemeroptericola cinctiostellae</name>
    <dbReference type="NCBI Taxonomy" id="2268024"/>
    <lineage>
        <taxon>Bacteria</taxon>
        <taxon>Pseudomonadati</taxon>
        <taxon>Pseudomonadota</taxon>
        <taxon>Betaproteobacteria</taxon>
        <taxon>Burkholderiales</taxon>
        <taxon>Burkholderiaceae</taxon>
        <taxon>Ephemeroptericola</taxon>
    </lineage>
</organism>
<feature type="domain" description="RsdA/BaiN/AoA(So)-like insert" evidence="5">
    <location>
        <begin position="183"/>
        <end position="341"/>
    </location>
</feature>
<keyword evidence="7" id="KW-1185">Reference proteome</keyword>
<dbReference type="PANTHER" id="PTHR42887">
    <property type="entry name" value="OS12G0638800 PROTEIN"/>
    <property type="match status" value="1"/>
</dbReference>
<dbReference type="KEGG" id="hyf:DTO96_101608"/>
<dbReference type="SUPFAM" id="SSF160996">
    <property type="entry name" value="HI0933 insert domain-like"/>
    <property type="match status" value="1"/>
</dbReference>
<evidence type="ECO:0000259" key="4">
    <source>
        <dbReference type="Pfam" id="PF03486"/>
    </source>
</evidence>
<name>A0A345DBY0_9BURK</name>
<dbReference type="Gene3D" id="3.50.50.60">
    <property type="entry name" value="FAD/NAD(P)-binding domain"/>
    <property type="match status" value="1"/>
</dbReference>
<dbReference type="InterPro" id="IPR023166">
    <property type="entry name" value="BaiN-like_dom_sf"/>
</dbReference>
<dbReference type="PANTHER" id="PTHR42887:SF2">
    <property type="entry name" value="OS12G0638800 PROTEIN"/>
    <property type="match status" value="1"/>
</dbReference>
<evidence type="ECO:0000256" key="2">
    <source>
        <dbReference type="ARBA" id="ARBA00022630"/>
    </source>
</evidence>
<evidence type="ECO:0008006" key="8">
    <source>
        <dbReference type="Google" id="ProtNLM"/>
    </source>
</evidence>
<dbReference type="NCBIfam" id="TIGR00275">
    <property type="entry name" value="aminoacetone oxidase family FAD-binding enzyme"/>
    <property type="match status" value="1"/>
</dbReference>
<reference evidence="7" key="1">
    <citation type="submission" date="2018-07" db="EMBL/GenBank/DDBJ databases">
        <authorList>
            <person name="Kim H."/>
        </authorList>
    </citation>
    <scope>NUCLEOTIDE SEQUENCE [LARGE SCALE GENOMIC DNA]</scope>
    <source>
        <strain evidence="7">F02</strain>
    </source>
</reference>
<feature type="domain" description="RsdA/BaiN/AoA(So)-like Rossmann fold-like" evidence="4">
    <location>
        <begin position="1"/>
        <end position="394"/>
    </location>
</feature>
<dbReference type="Gene3D" id="2.40.30.10">
    <property type="entry name" value="Translation factors"/>
    <property type="match status" value="1"/>
</dbReference>
<sequence>MMAAAVAGQRGVKVVLMDHATKIGEKIRISGGGRCNFTNTALDGGDASPYFVSQNPRFVRSAMSQYTARDFMNLLREHRVRYHEKHKGQLFCDDSAQNIIDVLFAECEKGGVQWRTGCSVTAVHAVNDGSGMRFELETSTAGTWRCAHLIIATGGYSIPAIGASGFGYTLAEQFNHTISPTAPALVPLTFAEWGKQGWTELAGLALPVRIGTAEGKKNMSFDEDVLISHKGLTGPGVLQISSYWQAGAAITLNLQPDVDLECALCQGKVGAKVQLDTALAQLVPNLPKRLLAHLLSKPDFEKIAKHKWADVPDKALKQLAQQVNQWRLMPSGTEGYKKAEVTRGGVAVKELNGGTMESRLHEGLYFVGEVVDVTGWLGGYNFQWAWASGMAAGRSVSD</sequence>
<dbReference type="Pfam" id="PF03486">
    <property type="entry name" value="HI0933_like"/>
    <property type="match status" value="1"/>
</dbReference>
<dbReference type="SUPFAM" id="SSF51905">
    <property type="entry name" value="FAD/NAD(P)-binding domain"/>
    <property type="match status" value="1"/>
</dbReference>
<evidence type="ECO:0000256" key="3">
    <source>
        <dbReference type="ARBA" id="ARBA00022827"/>
    </source>
</evidence>
<protein>
    <recommendedName>
        <fullName evidence="8">Ferredoxin--NADP reductase</fullName>
    </recommendedName>
</protein>